<keyword evidence="1" id="KW-1133">Transmembrane helix</keyword>
<dbReference type="InterPro" id="IPR045340">
    <property type="entry name" value="DUF6533"/>
</dbReference>
<feature type="transmembrane region" description="Helical" evidence="1">
    <location>
        <begin position="85"/>
        <end position="106"/>
    </location>
</feature>
<feature type="transmembrane region" description="Helical" evidence="1">
    <location>
        <begin position="118"/>
        <end position="139"/>
    </location>
</feature>
<dbReference type="AlphaFoldDB" id="A0A4V4HC16"/>
<feature type="transmembrane region" description="Helical" evidence="1">
    <location>
        <begin position="55"/>
        <end position="73"/>
    </location>
</feature>
<keyword evidence="1" id="KW-0472">Membrane</keyword>
<feature type="transmembrane region" description="Helical" evidence="1">
    <location>
        <begin position="20"/>
        <end position="43"/>
    </location>
</feature>
<reference evidence="3 4" key="1">
    <citation type="journal article" date="2019" name="Nat. Ecol. Evol.">
        <title>Megaphylogeny resolves global patterns of mushroom evolution.</title>
        <authorList>
            <person name="Varga T."/>
            <person name="Krizsan K."/>
            <person name="Foldi C."/>
            <person name="Dima B."/>
            <person name="Sanchez-Garcia M."/>
            <person name="Sanchez-Ramirez S."/>
            <person name="Szollosi G.J."/>
            <person name="Szarkandi J.G."/>
            <person name="Papp V."/>
            <person name="Albert L."/>
            <person name="Andreopoulos W."/>
            <person name="Angelini C."/>
            <person name="Antonin V."/>
            <person name="Barry K.W."/>
            <person name="Bougher N.L."/>
            <person name="Buchanan P."/>
            <person name="Buyck B."/>
            <person name="Bense V."/>
            <person name="Catcheside P."/>
            <person name="Chovatia M."/>
            <person name="Cooper J."/>
            <person name="Damon W."/>
            <person name="Desjardin D."/>
            <person name="Finy P."/>
            <person name="Geml J."/>
            <person name="Haridas S."/>
            <person name="Hughes K."/>
            <person name="Justo A."/>
            <person name="Karasinski D."/>
            <person name="Kautmanova I."/>
            <person name="Kiss B."/>
            <person name="Kocsube S."/>
            <person name="Kotiranta H."/>
            <person name="LaButti K.M."/>
            <person name="Lechner B.E."/>
            <person name="Liimatainen K."/>
            <person name="Lipzen A."/>
            <person name="Lukacs Z."/>
            <person name="Mihaltcheva S."/>
            <person name="Morgado L.N."/>
            <person name="Niskanen T."/>
            <person name="Noordeloos M.E."/>
            <person name="Ohm R.A."/>
            <person name="Ortiz-Santana B."/>
            <person name="Ovrebo C."/>
            <person name="Racz N."/>
            <person name="Riley R."/>
            <person name="Savchenko A."/>
            <person name="Shiryaev A."/>
            <person name="Soop K."/>
            <person name="Spirin V."/>
            <person name="Szebenyi C."/>
            <person name="Tomsovsky M."/>
            <person name="Tulloss R.E."/>
            <person name="Uehling J."/>
            <person name="Grigoriev I.V."/>
            <person name="Vagvolgyi C."/>
            <person name="Papp T."/>
            <person name="Martin F.M."/>
            <person name="Miettinen O."/>
            <person name="Hibbett D.S."/>
            <person name="Nagy L.G."/>
        </authorList>
    </citation>
    <scope>NUCLEOTIDE SEQUENCE [LARGE SCALE GENOMIC DNA]</scope>
    <source>
        <strain evidence="3 4">CBS 962.96</strain>
    </source>
</reference>
<keyword evidence="1" id="KW-0812">Transmembrane</keyword>
<evidence type="ECO:0000313" key="4">
    <source>
        <dbReference type="Proteomes" id="UP000297245"/>
    </source>
</evidence>
<name>A0A4V4HC16_DENBC</name>
<evidence type="ECO:0000313" key="3">
    <source>
        <dbReference type="EMBL" id="THU81415.1"/>
    </source>
</evidence>
<evidence type="ECO:0000256" key="1">
    <source>
        <dbReference type="SAM" id="Phobius"/>
    </source>
</evidence>
<dbReference type="Pfam" id="PF20151">
    <property type="entry name" value="DUF6533"/>
    <property type="match status" value="1"/>
</dbReference>
<organism evidence="3 4">
    <name type="scientific">Dendrothele bispora (strain CBS 962.96)</name>
    <dbReference type="NCBI Taxonomy" id="1314807"/>
    <lineage>
        <taxon>Eukaryota</taxon>
        <taxon>Fungi</taxon>
        <taxon>Dikarya</taxon>
        <taxon>Basidiomycota</taxon>
        <taxon>Agaricomycotina</taxon>
        <taxon>Agaricomycetes</taxon>
        <taxon>Agaricomycetidae</taxon>
        <taxon>Agaricales</taxon>
        <taxon>Agaricales incertae sedis</taxon>
        <taxon>Dendrothele</taxon>
    </lineage>
</organism>
<feature type="transmembrane region" description="Helical" evidence="1">
    <location>
        <begin position="165"/>
        <end position="183"/>
    </location>
</feature>
<dbReference type="Proteomes" id="UP000297245">
    <property type="component" value="Unassembled WGS sequence"/>
</dbReference>
<sequence>MDMPEDSTLVADFRLTNYLYLAAFTLLYYDHFLTLGLEVNLIWRRSLGISSILFCLNRYFLPLGNIVVAYSLFSPSISPSSCKHLTLFHEILLGVSQLIVCINLSLRVYALYSQSRRILITLSCIFTALVVAVLVTNFYQRSIEPAQIGGCHTRNVGLVEATKTATFWEVVFVYDLVIFCLLLRRVMELRKDALRSVNYTRQVPTLVKLLIRDGTIYFMFMALMNLTNIFFLYFSDLRSALSGLASSISITMMSRLTLNLHETAEEGLYSTVSYSVSFDIVTPVSRSNADDSGISYEMT</sequence>
<gene>
    <name evidence="3" type="ORF">K435DRAFT_785021</name>
</gene>
<accession>A0A4V4HC16</accession>
<evidence type="ECO:0000259" key="2">
    <source>
        <dbReference type="Pfam" id="PF20151"/>
    </source>
</evidence>
<protein>
    <recommendedName>
        <fullName evidence="2">DUF6533 domain-containing protein</fullName>
    </recommendedName>
</protein>
<keyword evidence="4" id="KW-1185">Reference proteome</keyword>
<dbReference type="OrthoDB" id="2686513at2759"/>
<feature type="domain" description="DUF6533" evidence="2">
    <location>
        <begin position="18"/>
        <end position="62"/>
    </location>
</feature>
<proteinExistence type="predicted"/>
<feature type="transmembrane region" description="Helical" evidence="1">
    <location>
        <begin position="216"/>
        <end position="234"/>
    </location>
</feature>
<dbReference type="EMBL" id="ML179811">
    <property type="protein sequence ID" value="THU81415.1"/>
    <property type="molecule type" value="Genomic_DNA"/>
</dbReference>